<dbReference type="Proteomes" id="UP000001628">
    <property type="component" value="Unassembled WGS sequence"/>
</dbReference>
<dbReference type="HOGENOM" id="CLU_1360807_0_0_1"/>
<sequence length="201" mass="22799">MTQSQPMEPHASYLSPRPRKNAIQPTLHPPPAKAERPNDPNKSRRHALVFQFLNYRTDLHQELYPRNAPRDTTIRLYSVLTGNCGLHILASGLTDAYDRSFYCGFTRTKRDKRERSSRCNTLVKICACSIRLRSDDLQKSKVPNAALGQNSLPVVKEQPACSGRSTVVFIRVAETMGTRNHPACRVYTDCASRKKDLLFLQ</sequence>
<dbReference type="AlphaFoldDB" id="A0A0A0HSG5"/>
<organism evidence="2 3">
    <name type="scientific">Paracoccidioides brasiliensis (strain Pb18)</name>
    <dbReference type="NCBI Taxonomy" id="502780"/>
    <lineage>
        <taxon>Eukaryota</taxon>
        <taxon>Fungi</taxon>
        <taxon>Dikarya</taxon>
        <taxon>Ascomycota</taxon>
        <taxon>Pezizomycotina</taxon>
        <taxon>Eurotiomycetes</taxon>
        <taxon>Eurotiomycetidae</taxon>
        <taxon>Onygenales</taxon>
        <taxon>Ajellomycetaceae</taxon>
        <taxon>Paracoccidioides</taxon>
    </lineage>
</organism>
<evidence type="ECO:0000313" key="2">
    <source>
        <dbReference type="EMBL" id="KGM92149.1"/>
    </source>
</evidence>
<dbReference type="VEuPathDB" id="FungiDB:PADG_11685"/>
<evidence type="ECO:0000256" key="1">
    <source>
        <dbReference type="SAM" id="MobiDB-lite"/>
    </source>
</evidence>
<gene>
    <name evidence="2" type="ORF">PADG_11685</name>
</gene>
<dbReference type="InParanoid" id="A0A0A0HSG5"/>
<protein>
    <submittedName>
        <fullName evidence="2">Uncharacterized protein</fullName>
    </submittedName>
</protein>
<feature type="region of interest" description="Disordered" evidence="1">
    <location>
        <begin position="1"/>
        <end position="43"/>
    </location>
</feature>
<name>A0A0A0HSG5_PARBD</name>
<dbReference type="GeneID" id="22587582"/>
<evidence type="ECO:0000313" key="3">
    <source>
        <dbReference type="Proteomes" id="UP000001628"/>
    </source>
</evidence>
<dbReference type="KEGG" id="pbn:PADG_11685"/>
<reference evidence="2 3" key="1">
    <citation type="journal article" date="2011" name="PLoS Genet.">
        <title>Comparative genomic analysis of human fungal pathogens causing paracoccidioidomycosis.</title>
        <authorList>
            <person name="Desjardins C.A."/>
            <person name="Champion M.D."/>
            <person name="Holder J.W."/>
            <person name="Muszewska A."/>
            <person name="Goldberg J."/>
            <person name="Bailao A.M."/>
            <person name="Brigido M.M."/>
            <person name="Ferreira M.E."/>
            <person name="Garcia A.M."/>
            <person name="Grynberg M."/>
            <person name="Gujja S."/>
            <person name="Heiman D.I."/>
            <person name="Henn M.R."/>
            <person name="Kodira C.D."/>
            <person name="Leon-Narvaez H."/>
            <person name="Longo L.V."/>
            <person name="Ma L.J."/>
            <person name="Malavazi I."/>
            <person name="Matsuo A.L."/>
            <person name="Morais F.V."/>
            <person name="Pereira M."/>
            <person name="Rodriguez-Brito S."/>
            <person name="Sakthikumar S."/>
            <person name="Salem-Izacc S.M."/>
            <person name="Sykes S.M."/>
            <person name="Teixeira M.M."/>
            <person name="Vallejo M.C."/>
            <person name="Walter M.E."/>
            <person name="Yandava C."/>
            <person name="Young S."/>
            <person name="Zeng Q."/>
            <person name="Zucker J."/>
            <person name="Felipe M.S."/>
            <person name="Goldman G.H."/>
            <person name="Haas B.J."/>
            <person name="McEwen J.G."/>
            <person name="Nino-Vega G."/>
            <person name="Puccia R."/>
            <person name="San-Blas G."/>
            <person name="Soares C.M."/>
            <person name="Birren B.W."/>
            <person name="Cuomo C.A."/>
        </authorList>
    </citation>
    <scope>NUCLEOTIDE SEQUENCE [LARGE SCALE GENOMIC DNA]</scope>
    <source>
        <strain evidence="2 3">Pb18</strain>
    </source>
</reference>
<dbReference type="EMBL" id="KN275960">
    <property type="protein sequence ID" value="KGM92149.1"/>
    <property type="molecule type" value="Genomic_DNA"/>
</dbReference>
<accession>A0A0A0HSG5</accession>
<proteinExistence type="predicted"/>
<feature type="compositionally biased region" description="Basic and acidic residues" evidence="1">
    <location>
        <begin position="33"/>
        <end position="42"/>
    </location>
</feature>
<dbReference type="RefSeq" id="XP_010759915.1">
    <property type="nucleotide sequence ID" value="XM_010761613.1"/>
</dbReference>
<keyword evidence="3" id="KW-1185">Reference proteome</keyword>